<evidence type="ECO:0000256" key="2">
    <source>
        <dbReference type="SAM" id="SignalP"/>
    </source>
</evidence>
<dbReference type="InterPro" id="IPR056573">
    <property type="entry name" value="Lectin_L-type_dom"/>
</dbReference>
<keyword evidence="5" id="KW-1185">Reference proteome</keyword>
<dbReference type="PANTHER" id="PTHR12223">
    <property type="entry name" value="VESICULAR MANNOSE-BINDING LECTIN"/>
    <property type="match status" value="1"/>
</dbReference>
<dbReference type="STRING" id="564608.C1MKU7"/>
<evidence type="ECO:0000256" key="1">
    <source>
        <dbReference type="ARBA" id="ARBA00022734"/>
    </source>
</evidence>
<dbReference type="EMBL" id="GG663736">
    <property type="protein sequence ID" value="EEH59824.1"/>
    <property type="molecule type" value="Genomic_DNA"/>
</dbReference>
<keyword evidence="2" id="KW-0732">Signal</keyword>
<dbReference type="InterPro" id="IPR051136">
    <property type="entry name" value="Intracellular_Lectin-GPT"/>
</dbReference>
<dbReference type="eggNOG" id="ENOG502QSWE">
    <property type="taxonomic scope" value="Eukaryota"/>
</dbReference>
<dbReference type="RefSeq" id="XP_003056448.1">
    <property type="nucleotide sequence ID" value="XM_003056402.1"/>
</dbReference>
<dbReference type="OMA" id="SMYSATY"/>
<organism evidence="5">
    <name type="scientific">Micromonas pusilla (strain CCMP1545)</name>
    <name type="common">Picoplanktonic green alga</name>
    <dbReference type="NCBI Taxonomy" id="564608"/>
    <lineage>
        <taxon>Eukaryota</taxon>
        <taxon>Viridiplantae</taxon>
        <taxon>Chlorophyta</taxon>
        <taxon>Mamiellophyceae</taxon>
        <taxon>Mamiellales</taxon>
        <taxon>Mamiellaceae</taxon>
        <taxon>Micromonas</taxon>
    </lineage>
</organism>
<evidence type="ECO:0000313" key="4">
    <source>
        <dbReference type="EMBL" id="EEH59824.1"/>
    </source>
</evidence>
<protein>
    <submittedName>
        <fullName evidence="4">Predicted protein</fullName>
    </submittedName>
</protein>
<name>C1MKU7_MICPC</name>
<dbReference type="GeneID" id="9681366"/>
<evidence type="ECO:0000259" key="3">
    <source>
        <dbReference type="Pfam" id="PF00139"/>
    </source>
</evidence>
<dbReference type="SUPFAM" id="SSF49899">
    <property type="entry name" value="Concanavalin A-like lectins/glucanases"/>
    <property type="match status" value="1"/>
</dbReference>
<dbReference type="OrthoDB" id="409136at2759"/>
<keyword evidence="1" id="KW-0430">Lectin</keyword>
<feature type="signal peptide" evidence="2">
    <location>
        <begin position="1"/>
        <end position="23"/>
    </location>
</feature>
<evidence type="ECO:0000313" key="5">
    <source>
        <dbReference type="Proteomes" id="UP000001876"/>
    </source>
</evidence>
<dbReference type="KEGG" id="mpp:MICPUCDRAFT_31600"/>
<dbReference type="InterPro" id="IPR019825">
    <property type="entry name" value="Lectin_legB_Mn/Ca_BS"/>
</dbReference>
<feature type="domain" description="Legume lectin" evidence="3">
    <location>
        <begin position="25"/>
        <end position="292"/>
    </location>
</feature>
<dbReference type="InterPro" id="IPR013320">
    <property type="entry name" value="ConA-like_dom_sf"/>
</dbReference>
<proteinExistence type="predicted"/>
<feature type="chain" id="PRO_5002910515" evidence="2">
    <location>
        <begin position="24"/>
        <end position="304"/>
    </location>
</feature>
<dbReference type="Pfam" id="PF00139">
    <property type="entry name" value="Lectin_legB"/>
    <property type="match status" value="1"/>
</dbReference>
<reference evidence="4 5" key="1">
    <citation type="journal article" date="2009" name="Science">
        <title>Green evolution and dynamic adaptations revealed by genomes of the marine picoeukaryotes Micromonas.</title>
        <authorList>
            <person name="Worden A.Z."/>
            <person name="Lee J.H."/>
            <person name="Mock T."/>
            <person name="Rouze P."/>
            <person name="Simmons M.P."/>
            <person name="Aerts A.L."/>
            <person name="Allen A.E."/>
            <person name="Cuvelier M.L."/>
            <person name="Derelle E."/>
            <person name="Everett M.V."/>
            <person name="Foulon E."/>
            <person name="Grimwood J."/>
            <person name="Gundlach H."/>
            <person name="Henrissat B."/>
            <person name="Napoli C."/>
            <person name="McDonald S.M."/>
            <person name="Parker M.S."/>
            <person name="Rombauts S."/>
            <person name="Salamov A."/>
            <person name="Von Dassow P."/>
            <person name="Badger J.H."/>
            <person name="Coutinho P.M."/>
            <person name="Demir E."/>
            <person name="Dubchak I."/>
            <person name="Gentemann C."/>
            <person name="Eikrem W."/>
            <person name="Gready J.E."/>
            <person name="John U."/>
            <person name="Lanier W."/>
            <person name="Lindquist E.A."/>
            <person name="Lucas S."/>
            <person name="Mayer K.F."/>
            <person name="Moreau H."/>
            <person name="Not F."/>
            <person name="Otillar R."/>
            <person name="Panaud O."/>
            <person name="Pangilinan J."/>
            <person name="Paulsen I."/>
            <person name="Piegu B."/>
            <person name="Poliakov A."/>
            <person name="Robbens S."/>
            <person name="Schmutz J."/>
            <person name="Toulza E."/>
            <person name="Wyss T."/>
            <person name="Zelensky A."/>
            <person name="Zhou K."/>
            <person name="Armbrust E.V."/>
            <person name="Bhattacharya D."/>
            <person name="Goodenough U.W."/>
            <person name="Van de Peer Y."/>
            <person name="Grigoriev I.V."/>
        </authorList>
    </citation>
    <scope>NUCLEOTIDE SEQUENCE [LARGE SCALE GENOMIC DNA]</scope>
    <source>
        <strain evidence="4 5">CCMP1545</strain>
    </source>
</reference>
<dbReference type="GO" id="GO:0030246">
    <property type="term" value="F:carbohydrate binding"/>
    <property type="evidence" value="ECO:0007669"/>
    <property type="project" value="UniProtKB-KW"/>
</dbReference>
<accession>C1MKU7</accession>
<dbReference type="AlphaFoldDB" id="C1MKU7"/>
<dbReference type="Gene3D" id="2.60.120.200">
    <property type="match status" value="1"/>
</dbReference>
<dbReference type="PANTHER" id="PTHR12223:SF19">
    <property type="entry name" value="LEGUME LECTIN DOMAIN-CONTAINING PROTEIN"/>
    <property type="match status" value="1"/>
</dbReference>
<dbReference type="Proteomes" id="UP000001876">
    <property type="component" value="Unassembled WGS sequence"/>
</dbReference>
<gene>
    <name evidence="4" type="ORF">MICPUCDRAFT_31600</name>
</gene>
<dbReference type="PROSITE" id="PS00307">
    <property type="entry name" value="LECTIN_LEGUME_BETA"/>
    <property type="match status" value="1"/>
</dbReference>
<dbReference type="InterPro" id="IPR001220">
    <property type="entry name" value="Legume_lectin_dom"/>
</dbReference>
<sequence length="304" mass="32719">MVLRYTAVSALLLIVAEFPVGCAGNFAFPDFSASRTVSLQGVSNRTRTWLRLTPSNPGVVGSAWYSTKQSIVGGFRTDFTFRITVDLDPTFPGPCKWVDHAPTSCSRRGGDGFAFVVQNHCSRALGGGGGGVGYSGIQNGIAVEFDTWFDADLRDPYENHIAVLTRGRDQIRSEHGSHLGVSLDIPDLANGERHDARIEYVPYLASESTGHSSFQAAPHLAKLVYPSASGQMQGLGSLRVYVDDMINPVLIVPVNVADFLDLDEGTAWAGFTSSTGVSFQNHDVLSWAFHEYVSGEAPRSITGG</sequence>
<dbReference type="CDD" id="cd01951">
    <property type="entry name" value="lectin_L-type"/>
    <property type="match status" value="1"/>
</dbReference>